<dbReference type="Pfam" id="PF08859">
    <property type="entry name" value="DGC"/>
    <property type="match status" value="1"/>
</dbReference>
<reference evidence="1 2" key="1">
    <citation type="submission" date="2016-04" db="EMBL/GenBank/DDBJ databases">
        <title>Complete genome sequence of Thermococcus siculi type strain RG-20.</title>
        <authorList>
            <person name="Oger P.M."/>
        </authorList>
    </citation>
    <scope>NUCLEOTIDE SEQUENCE [LARGE SCALE GENOMIC DNA]</scope>
    <source>
        <strain evidence="1 2">RG-20</strain>
    </source>
</reference>
<proteinExistence type="predicted"/>
<dbReference type="KEGG" id="tsl:A3L11_05560"/>
<protein>
    <recommendedName>
        <fullName evidence="3">Zinc-binding protein</fullName>
    </recommendedName>
</protein>
<dbReference type="GeneID" id="33317684"/>
<dbReference type="InterPro" id="IPR014958">
    <property type="entry name" value="DGC"/>
</dbReference>
<evidence type="ECO:0000313" key="1">
    <source>
        <dbReference type="EMBL" id="ASJ08722.1"/>
    </source>
</evidence>
<sequence length="123" mass="13407">MTDPEVCLITCGESLSELIAVEALKELGDAAVLCPLTAITRGVPEVIERMKAARYVVLIDSCSLRCAKKTADELGIHYDEYINLEEELNIKTPCYENPSVEAVDDIGLGATHLVERIGELLSD</sequence>
<accession>A0A2Z2MJX1</accession>
<evidence type="ECO:0000313" key="2">
    <source>
        <dbReference type="Proteomes" id="UP000250125"/>
    </source>
</evidence>
<dbReference type="OrthoDB" id="134458at2157"/>
<gene>
    <name evidence="1" type="ORF">A3L11_05560</name>
</gene>
<dbReference type="AlphaFoldDB" id="A0A2Z2MJX1"/>
<dbReference type="EMBL" id="CP015103">
    <property type="protein sequence ID" value="ASJ08722.1"/>
    <property type="molecule type" value="Genomic_DNA"/>
</dbReference>
<organism evidence="1 2">
    <name type="scientific">Thermococcus siculi</name>
    <dbReference type="NCBI Taxonomy" id="72803"/>
    <lineage>
        <taxon>Archaea</taxon>
        <taxon>Methanobacteriati</taxon>
        <taxon>Methanobacteriota</taxon>
        <taxon>Thermococci</taxon>
        <taxon>Thermococcales</taxon>
        <taxon>Thermococcaceae</taxon>
        <taxon>Thermococcus</taxon>
    </lineage>
</organism>
<dbReference type="RefSeq" id="WP_088855959.1">
    <property type="nucleotide sequence ID" value="NZ_CP015103.1"/>
</dbReference>
<evidence type="ECO:0008006" key="3">
    <source>
        <dbReference type="Google" id="ProtNLM"/>
    </source>
</evidence>
<name>A0A2Z2MJX1_9EURY</name>
<keyword evidence="2" id="KW-1185">Reference proteome</keyword>
<dbReference type="Proteomes" id="UP000250125">
    <property type="component" value="Chromosome"/>
</dbReference>